<dbReference type="Pfam" id="PF02423">
    <property type="entry name" value="OCD_Mu_crystall"/>
    <property type="match status" value="1"/>
</dbReference>
<dbReference type="SUPFAM" id="SSF51735">
    <property type="entry name" value="NAD(P)-binding Rossmann-fold domains"/>
    <property type="match status" value="1"/>
</dbReference>
<reference evidence="1" key="1">
    <citation type="journal article" date="2014" name="Int. J. Syst. Evol. Microbiol.">
        <title>Complete genome of a new Firmicutes species belonging to the dominant human colonic microbiota ('Ruminococcus bicirculans') reveals two chromosomes and a selective capacity to utilize plant glucans.</title>
        <authorList>
            <consortium name="NISC Comparative Sequencing Program"/>
            <person name="Wegmann U."/>
            <person name="Louis P."/>
            <person name="Goesmann A."/>
            <person name="Henrissat B."/>
            <person name="Duncan S.H."/>
            <person name="Flint H.J."/>
        </authorList>
    </citation>
    <scope>NUCLEOTIDE SEQUENCE</scope>
    <source>
        <strain evidence="1">CGMCC 4.5581</strain>
    </source>
</reference>
<dbReference type="EMBL" id="JAAMPA010000001">
    <property type="protein sequence ID" value="NIH67165.1"/>
    <property type="molecule type" value="Genomic_DNA"/>
</dbReference>
<proteinExistence type="predicted"/>
<gene>
    <name evidence="2" type="ORF">FB380_001611</name>
    <name evidence="1" type="ORF">GCM10011589_05840</name>
</gene>
<dbReference type="EMBL" id="BMMI01000001">
    <property type="protein sequence ID" value="GGL52570.1"/>
    <property type="molecule type" value="Genomic_DNA"/>
</dbReference>
<dbReference type="InterPro" id="IPR036291">
    <property type="entry name" value="NAD(P)-bd_dom_sf"/>
</dbReference>
<dbReference type="EC" id="1.4.1.1" evidence="2"/>
<sequence>MLIIDNAQVAQLLTMQECIDAQEAAFARLPHGGAVHRPRVDLYAPGPADGYFRWGSMEGANDGVFAIRMKSDVVSWPRDEHGNWTEEKYAVRPGTYCGLVMLVSTRTAEPLAFLNDGVLQHMRVAGGAAIGAKYLSREDSEVVGMLGSGGMARAYLEAFCLVRPIRRCRVYSPTRRNREQYATEMAERLGIEVVAVDSPQEAVAGCDVLSSCTDAMQPVYQADWIEPGVHVTNLGRREMPDVGDRFDVVVRQGTAGLPMRQTERYQVERGMSPGAFIGGSAAEMARIPATNRNPGFGGDSPEFTDRGRGGGAPDIAAVMAGEVPGRTSADQVTFYRNVGNQGLQFSAVGQVVYRKALEAGVGHEIPTEWFLQDIRD</sequence>
<dbReference type="RefSeq" id="WP_166754634.1">
    <property type="nucleotide sequence ID" value="NZ_BAABJU010000001.1"/>
</dbReference>
<dbReference type="InterPro" id="IPR023401">
    <property type="entry name" value="ODC_N"/>
</dbReference>
<evidence type="ECO:0000313" key="4">
    <source>
        <dbReference type="Proteomes" id="UP000648663"/>
    </source>
</evidence>
<dbReference type="Proteomes" id="UP000648663">
    <property type="component" value="Unassembled WGS sequence"/>
</dbReference>
<reference evidence="1" key="4">
    <citation type="submission" date="2024-05" db="EMBL/GenBank/DDBJ databases">
        <authorList>
            <person name="Sun Q."/>
            <person name="Zhou Y."/>
        </authorList>
    </citation>
    <scope>NUCLEOTIDE SEQUENCE</scope>
    <source>
        <strain evidence="1">CGMCC 4.5581</strain>
    </source>
</reference>
<dbReference type="Gene3D" id="3.30.1780.10">
    <property type="entry name" value="ornithine cyclodeaminase, domain 1"/>
    <property type="match status" value="1"/>
</dbReference>
<reference evidence="2 3" key="3">
    <citation type="submission" date="2020-02" db="EMBL/GenBank/DDBJ databases">
        <title>Sequencing the genomes of 1000 actinobacteria strains.</title>
        <authorList>
            <person name="Klenk H.-P."/>
        </authorList>
    </citation>
    <scope>NUCLEOTIDE SEQUENCE [LARGE SCALE GENOMIC DNA]</scope>
    <source>
        <strain evidence="2 3">DSM 45201</strain>
    </source>
</reference>
<dbReference type="PANTHER" id="PTHR13812:SF19">
    <property type="entry name" value="KETIMINE REDUCTASE MU-CRYSTALLIN"/>
    <property type="match status" value="1"/>
</dbReference>
<dbReference type="GO" id="GO:0005737">
    <property type="term" value="C:cytoplasm"/>
    <property type="evidence" value="ECO:0007669"/>
    <property type="project" value="TreeGrafter"/>
</dbReference>
<comment type="caution">
    <text evidence="2">The sequence shown here is derived from an EMBL/GenBank/DDBJ whole genome shotgun (WGS) entry which is preliminary data.</text>
</comment>
<keyword evidence="2" id="KW-0560">Oxidoreductase</keyword>
<dbReference type="GO" id="GO:0000286">
    <property type="term" value="F:alanine dehydrogenase activity"/>
    <property type="evidence" value="ECO:0007669"/>
    <property type="project" value="UniProtKB-EC"/>
</dbReference>
<keyword evidence="4" id="KW-1185">Reference proteome</keyword>
<name>A0A846LNZ3_9ACTN</name>
<dbReference type="Gene3D" id="3.40.50.720">
    <property type="entry name" value="NAD(P)-binding Rossmann-like Domain"/>
    <property type="match status" value="1"/>
</dbReference>
<accession>A0A846LNZ3</accession>
<organism evidence="2 3">
    <name type="scientific">Modestobacter marinus</name>
    <dbReference type="NCBI Taxonomy" id="477641"/>
    <lineage>
        <taxon>Bacteria</taxon>
        <taxon>Bacillati</taxon>
        <taxon>Actinomycetota</taxon>
        <taxon>Actinomycetes</taxon>
        <taxon>Geodermatophilales</taxon>
        <taxon>Geodermatophilaceae</taxon>
        <taxon>Modestobacter</taxon>
    </lineage>
</organism>
<evidence type="ECO:0000313" key="3">
    <source>
        <dbReference type="Proteomes" id="UP000552836"/>
    </source>
</evidence>
<protein>
    <submittedName>
        <fullName evidence="2">Alanine dehydrogenase</fullName>
        <ecNumber evidence="2">1.4.1.1</ecNumber>
    </submittedName>
</protein>
<evidence type="ECO:0000313" key="1">
    <source>
        <dbReference type="EMBL" id="GGL52570.1"/>
    </source>
</evidence>
<dbReference type="PANTHER" id="PTHR13812">
    <property type="entry name" value="KETIMINE REDUCTASE MU-CRYSTALLIN"/>
    <property type="match status" value="1"/>
</dbReference>
<evidence type="ECO:0000313" key="2">
    <source>
        <dbReference type="EMBL" id="NIH67165.1"/>
    </source>
</evidence>
<dbReference type="AlphaFoldDB" id="A0A846LNZ3"/>
<dbReference type="InterPro" id="IPR003462">
    <property type="entry name" value="ODC_Mu_crystall"/>
</dbReference>
<dbReference type="Proteomes" id="UP000552836">
    <property type="component" value="Unassembled WGS sequence"/>
</dbReference>
<reference evidence="4" key="2">
    <citation type="journal article" date="2019" name="Int. J. Syst. Evol. Microbiol.">
        <title>The Global Catalogue of Microorganisms (GCM) 10K type strain sequencing project: providing services to taxonomists for standard genome sequencing and annotation.</title>
        <authorList>
            <consortium name="The Broad Institute Genomics Platform"/>
            <consortium name="The Broad Institute Genome Sequencing Center for Infectious Disease"/>
            <person name="Wu L."/>
            <person name="Ma J."/>
        </authorList>
    </citation>
    <scope>NUCLEOTIDE SEQUENCE [LARGE SCALE GENOMIC DNA]</scope>
    <source>
        <strain evidence="4">CGMCC 4.5581</strain>
    </source>
</reference>